<dbReference type="AlphaFoldDB" id="A0A391P8D7"/>
<dbReference type="RefSeq" id="WP_170141703.1">
    <property type="nucleotide sequence ID" value="NZ_BHGK01000001.1"/>
</dbReference>
<sequence length="50" mass="5830">MINKTEWNRMMEGKLYNPYKVGDNSFKNVHAAQKSLMNQNTGMIKVLLKN</sequence>
<accession>A0A391P8D7</accession>
<organism evidence="1 2">
    <name type="scientific">Mediterraneibacter butyricigenes</name>
    <dbReference type="NCBI Taxonomy" id="2316025"/>
    <lineage>
        <taxon>Bacteria</taxon>
        <taxon>Bacillati</taxon>
        <taxon>Bacillota</taxon>
        <taxon>Clostridia</taxon>
        <taxon>Lachnospirales</taxon>
        <taxon>Lachnospiraceae</taxon>
        <taxon>Mediterraneibacter</taxon>
    </lineage>
</organism>
<name>A0A391P8D7_9FIRM</name>
<dbReference type="Proteomes" id="UP000265643">
    <property type="component" value="Unassembled WGS sequence"/>
</dbReference>
<protein>
    <submittedName>
        <fullName evidence="1">Uncharacterized protein</fullName>
    </submittedName>
</protein>
<dbReference type="EMBL" id="BHGK01000001">
    <property type="protein sequence ID" value="GCA67168.1"/>
    <property type="molecule type" value="Genomic_DNA"/>
</dbReference>
<reference evidence="2" key="1">
    <citation type="submission" date="2018-09" db="EMBL/GenBank/DDBJ databases">
        <title>Draft Genome Sequence of Mediterraneibacter sp. KCTC 15684.</title>
        <authorList>
            <person name="Kim J.S."/>
            <person name="Han K.I."/>
            <person name="Suh M.K."/>
            <person name="Lee K.C."/>
            <person name="Eom M.K."/>
            <person name="Lee J.H."/>
            <person name="Park S.H."/>
            <person name="Kang S.W."/>
            <person name="Park J.E."/>
            <person name="Oh B.S."/>
            <person name="Yu S.Y."/>
            <person name="Choi S.H."/>
            <person name="Lee D.H."/>
            <person name="Yoon H."/>
            <person name="Kim B."/>
            <person name="Yang S.J."/>
            <person name="Lee J.S."/>
        </authorList>
    </citation>
    <scope>NUCLEOTIDE SEQUENCE [LARGE SCALE GENOMIC DNA]</scope>
    <source>
        <strain evidence="2">KCTC 15684</strain>
    </source>
</reference>
<keyword evidence="2" id="KW-1185">Reference proteome</keyword>
<comment type="caution">
    <text evidence="1">The sequence shown here is derived from an EMBL/GenBank/DDBJ whole genome shotgun (WGS) entry which is preliminary data.</text>
</comment>
<proteinExistence type="predicted"/>
<evidence type="ECO:0000313" key="2">
    <source>
        <dbReference type="Proteomes" id="UP000265643"/>
    </source>
</evidence>
<evidence type="ECO:0000313" key="1">
    <source>
        <dbReference type="EMBL" id="GCA67168.1"/>
    </source>
</evidence>
<gene>
    <name evidence="1" type="ORF">KGMB01110_16040</name>
</gene>